<name>A0A1G2IP86_9BACT</name>
<sequence>MWEGRNMIAIVKTTSKKSLEFVRRRVQGTPNLVPGMELYLCGFFYLPVELNGTDFRTFRGVIC</sequence>
<gene>
    <name evidence="1" type="ORF">A3G45_03390</name>
</gene>
<dbReference type="Proteomes" id="UP000178632">
    <property type="component" value="Unassembled WGS sequence"/>
</dbReference>
<evidence type="ECO:0000313" key="2">
    <source>
        <dbReference type="Proteomes" id="UP000178632"/>
    </source>
</evidence>
<dbReference type="AlphaFoldDB" id="A0A1G2IP86"/>
<accession>A0A1G2IP86</accession>
<proteinExistence type="predicted"/>
<comment type="caution">
    <text evidence="1">The sequence shown here is derived from an EMBL/GenBank/DDBJ whole genome shotgun (WGS) entry which is preliminary data.</text>
</comment>
<organism evidence="1 2">
    <name type="scientific">Candidatus Staskawiczbacteria bacterium RIFCSPLOWO2_12_FULL_37_15</name>
    <dbReference type="NCBI Taxonomy" id="1802218"/>
    <lineage>
        <taxon>Bacteria</taxon>
        <taxon>Candidatus Staskawicziibacteriota</taxon>
    </lineage>
</organism>
<reference evidence="1 2" key="1">
    <citation type="journal article" date="2016" name="Nat. Commun.">
        <title>Thousands of microbial genomes shed light on interconnected biogeochemical processes in an aquifer system.</title>
        <authorList>
            <person name="Anantharaman K."/>
            <person name="Brown C.T."/>
            <person name="Hug L.A."/>
            <person name="Sharon I."/>
            <person name="Castelle C.J."/>
            <person name="Probst A.J."/>
            <person name="Thomas B.C."/>
            <person name="Singh A."/>
            <person name="Wilkins M.J."/>
            <person name="Karaoz U."/>
            <person name="Brodie E.L."/>
            <person name="Williams K.H."/>
            <person name="Hubbard S.S."/>
            <person name="Banfield J.F."/>
        </authorList>
    </citation>
    <scope>NUCLEOTIDE SEQUENCE [LARGE SCALE GENOMIC DNA]</scope>
</reference>
<protein>
    <submittedName>
        <fullName evidence="1">Uncharacterized protein</fullName>
    </submittedName>
</protein>
<evidence type="ECO:0000313" key="1">
    <source>
        <dbReference type="EMBL" id="OGZ76442.1"/>
    </source>
</evidence>
<dbReference type="EMBL" id="MHPE01000034">
    <property type="protein sequence ID" value="OGZ76442.1"/>
    <property type="molecule type" value="Genomic_DNA"/>
</dbReference>